<dbReference type="InterPro" id="IPR001245">
    <property type="entry name" value="Ser-Thr/Tyr_kinase_cat_dom"/>
</dbReference>
<dbReference type="InterPro" id="IPR000719">
    <property type="entry name" value="Prot_kinase_dom"/>
</dbReference>
<dbReference type="GO" id="GO:0004674">
    <property type="term" value="F:protein serine/threonine kinase activity"/>
    <property type="evidence" value="ECO:0000318"/>
    <property type="project" value="GO_Central"/>
</dbReference>
<feature type="region of interest" description="Disordered" evidence="1">
    <location>
        <begin position="1144"/>
        <end position="1179"/>
    </location>
</feature>
<dbReference type="Proteomes" id="UP000006906">
    <property type="component" value="Chromosome 6"/>
</dbReference>
<feature type="compositionally biased region" description="Low complexity" evidence="1">
    <location>
        <begin position="1329"/>
        <end position="1375"/>
    </location>
</feature>
<dbReference type="STRING" id="3055.A0A2K3DQ77"/>
<dbReference type="Pfam" id="PF07714">
    <property type="entry name" value="PK_Tyr_Ser-Thr"/>
    <property type="match status" value="1"/>
</dbReference>
<sequence>MSGWCSWWFQCWKAGDSTASIKSAQNGPSSLLSPEGSSKRHVKSEAAVTVLADTASGAPESRLQGQARIAGTAQLSLGPPNQGSSGSQEVEAPLDKGLQAAHPDALSAAATAAVAAAAAFTQLHSLQPLHGELTQLTWLGSGTGGRVYSGLWRGTPVAVKIIVSRTADEVRESMREAILGRVASHPHTVQCFASFSGYITEQDITPRSPDQGHGLTPASSAAALMHLDLDVASAAGNTSTSQAVTPTAGFSNRHGAAGVAAPSIAAAAASSMRGASATGMSPASAMLAASATASPAGTGGGVPYAELLPQPAAAAWPQEHCLPEQPASNTNTPSSQTRNVLSQHQLQPLVEAVGQEAGSVASRMSHGSRDRDADGATAQHVHSTSGSMGGGVGRISADADATLHSSPSGGPRARLGRVLVQTGADASVAEAAAAATTENGIAGGAAGAGINTTAGSRSSSLRHSHLLARGAAELARLQQQIQHQQPGTLTPSQQRGGGAGAGSFGVPASSGRGGGGGSSRALRTTPFASAVLMSHSATANAGAAGAVIIGAAAQLAGAAEDAGGAGGASASALAAALTSASAFTRLSATAAMTATESTTGTQSRVASAGTGRRRSCSLARGTPAGATSASGGQASYGTLEHRSLSLVGLGSAAHAGQSRTTLTLSDLLLGLNGGHDEGGHGGHGGGGGGAGTYELWQVLAATGALPGRYCTLVVMEMCDQGTLLTKAQQQPYRAVRSAAAAGDLLALLRTALEVAQGMCHLHSLDIVHGDLKPSNVLLQSNAASLTLNGGGGRVLAGLSGGAAAAAALAAAERERDARGYTAKVADFGMASKVEGSSHRVVNAAAGENGGEVPILGAAAKERGWGSLAYLAPEVPEYGPTKRSDVWSFGMCLYFMCCGKAPYWHYTSLRPAQMLVGIVEGSLELDWPEDTYRLLRRLAETCCQHDPAARPPFSRIVPALQRLVRHICSHPEPSTASSASAATSGAAGAGGTPGASAAAVAVAGGRQHDHSPGTGGGSIAKGAAIGVSSGLVNLRQGQGQGHRQPRSPRAATMNSNSGAYSGALDHGSSGIVNQELHPSPLQLFAKCLTLPAAGSALSLTPSAPAFGPAAGGSAIPTLVASSGGPAAPGLVGMGGAAVAVPDGAARGGDGDGGRAAGGSPAAATAAPAAGPAQSHAAHGNPYGRSAAATAALAGGAIVTAPAAAAAAAAVMGARGAAAVMGARGAAAAAAAAASQSAPADCSSSHYAADCSMGGCLDDSSLTCNTAQTFADAAQVCKALDGSSYNILPPSSLPPPPTASAAAAASAAPHFDLHHHHHNSRATSHHARGLSADPSCPSASGAAGHGSAVATSSASPTVTPITGEKTSPSASSSLSTATPANCFTTVSGGNSASNAPGVNPAEGDLGATRAFGLRLQQPRQQRPQQSLAQGEAALPQERQQAAAAAAGRGATPAVRVRRSLDVEGLAMKFDAGVSEGSAEPALAASTQAAAAVTEDAAAQVKALAGGIGAVVIASPAGAGPCIAHRDAALDDGAGI</sequence>
<dbReference type="SMART" id="SM00220">
    <property type="entry name" value="S_TKc"/>
    <property type="match status" value="1"/>
</dbReference>
<feature type="region of interest" description="Disordered" evidence="1">
    <location>
        <begin position="355"/>
        <end position="395"/>
    </location>
</feature>
<dbReference type="SUPFAM" id="SSF56112">
    <property type="entry name" value="Protein kinase-like (PK-like)"/>
    <property type="match status" value="1"/>
</dbReference>
<dbReference type="PROSITE" id="PS50011">
    <property type="entry name" value="PROTEIN_KINASE_DOM"/>
    <property type="match status" value="1"/>
</dbReference>
<feature type="compositionally biased region" description="Low complexity" evidence="1">
    <location>
        <begin position="993"/>
        <end position="1004"/>
    </location>
</feature>
<dbReference type="PANTHER" id="PTHR44329:SF289">
    <property type="entry name" value="SERINE_THREONINE-PROTEIN KINASE VIK"/>
    <property type="match status" value="1"/>
</dbReference>
<dbReference type="Gene3D" id="1.10.510.10">
    <property type="entry name" value="Transferase(Phosphotransferase) domain 1"/>
    <property type="match status" value="1"/>
</dbReference>
<dbReference type="GO" id="GO:0007165">
    <property type="term" value="P:signal transduction"/>
    <property type="evidence" value="ECO:0000318"/>
    <property type="project" value="GO_Central"/>
</dbReference>
<evidence type="ECO:0000313" key="3">
    <source>
        <dbReference type="EMBL" id="PNW82647.1"/>
    </source>
</evidence>
<feature type="region of interest" description="Disordered" evidence="1">
    <location>
        <begin position="591"/>
        <end position="635"/>
    </location>
</feature>
<feature type="region of interest" description="Disordered" evidence="1">
    <location>
        <begin position="479"/>
        <end position="521"/>
    </location>
</feature>
<keyword evidence="4" id="KW-1185">Reference proteome</keyword>
<dbReference type="GeneID" id="5721039"/>
<dbReference type="EMBL" id="CM008967">
    <property type="protein sequence ID" value="PNW82647.1"/>
    <property type="molecule type" value="Genomic_DNA"/>
</dbReference>
<dbReference type="KEGG" id="cre:CHLRE_06g287700v5"/>
<feature type="compositionally biased region" description="Low complexity" evidence="1">
    <location>
        <begin position="619"/>
        <end position="635"/>
    </location>
</feature>
<feature type="compositionally biased region" description="Low complexity" evidence="1">
    <location>
        <begin position="591"/>
        <end position="601"/>
    </location>
</feature>
<dbReference type="PANTHER" id="PTHR44329">
    <property type="entry name" value="SERINE/THREONINE-PROTEIN KINASE TNNI3K-RELATED"/>
    <property type="match status" value="1"/>
</dbReference>
<dbReference type="InParanoid" id="A0A2K3DQ77"/>
<dbReference type="Gramene" id="PNW82647">
    <property type="protein sequence ID" value="PNW82647"/>
    <property type="gene ID" value="CHLRE_06g287700v5"/>
</dbReference>
<feature type="compositionally biased region" description="Low complexity" evidence="1">
    <location>
        <begin position="1297"/>
        <end position="1307"/>
    </location>
</feature>
<feature type="compositionally biased region" description="Low complexity" evidence="1">
    <location>
        <begin position="1156"/>
        <end position="1178"/>
    </location>
</feature>
<dbReference type="Gene3D" id="3.30.200.20">
    <property type="entry name" value="Phosphorylase Kinase, domain 1"/>
    <property type="match status" value="1"/>
</dbReference>
<reference evidence="3 4" key="1">
    <citation type="journal article" date="2007" name="Science">
        <title>The Chlamydomonas genome reveals the evolution of key animal and plant functions.</title>
        <authorList>
            <person name="Merchant S.S."/>
            <person name="Prochnik S.E."/>
            <person name="Vallon O."/>
            <person name="Harris E.H."/>
            <person name="Karpowicz S.J."/>
            <person name="Witman G.B."/>
            <person name="Terry A."/>
            <person name="Salamov A."/>
            <person name="Fritz-Laylin L.K."/>
            <person name="Marechal-Drouard L."/>
            <person name="Marshall W.F."/>
            <person name="Qu L.H."/>
            <person name="Nelson D.R."/>
            <person name="Sanderfoot A.A."/>
            <person name="Spalding M.H."/>
            <person name="Kapitonov V.V."/>
            <person name="Ren Q."/>
            <person name="Ferris P."/>
            <person name="Lindquist E."/>
            <person name="Shapiro H."/>
            <person name="Lucas S.M."/>
            <person name="Grimwood J."/>
            <person name="Schmutz J."/>
            <person name="Cardol P."/>
            <person name="Cerutti H."/>
            <person name="Chanfreau G."/>
            <person name="Chen C.L."/>
            <person name="Cognat V."/>
            <person name="Croft M.T."/>
            <person name="Dent R."/>
            <person name="Dutcher S."/>
            <person name="Fernandez E."/>
            <person name="Fukuzawa H."/>
            <person name="Gonzalez-Ballester D."/>
            <person name="Gonzalez-Halphen D."/>
            <person name="Hallmann A."/>
            <person name="Hanikenne M."/>
            <person name="Hippler M."/>
            <person name="Inwood W."/>
            <person name="Jabbari K."/>
            <person name="Kalanon M."/>
            <person name="Kuras R."/>
            <person name="Lefebvre P.A."/>
            <person name="Lemaire S.D."/>
            <person name="Lobanov A.V."/>
            <person name="Lohr M."/>
            <person name="Manuell A."/>
            <person name="Meier I."/>
            <person name="Mets L."/>
            <person name="Mittag M."/>
            <person name="Mittelmeier T."/>
            <person name="Moroney J.V."/>
            <person name="Moseley J."/>
            <person name="Napoli C."/>
            <person name="Nedelcu A.M."/>
            <person name="Niyogi K."/>
            <person name="Novoselov S.V."/>
            <person name="Paulsen I.T."/>
            <person name="Pazour G."/>
            <person name="Purton S."/>
            <person name="Ral J.P."/>
            <person name="Riano-Pachon D.M."/>
            <person name="Riekhof W."/>
            <person name="Rymarquis L."/>
            <person name="Schroda M."/>
            <person name="Stern D."/>
            <person name="Umen J."/>
            <person name="Willows R."/>
            <person name="Wilson N."/>
            <person name="Zimmer S.L."/>
            <person name="Allmer J."/>
            <person name="Balk J."/>
            <person name="Bisova K."/>
            <person name="Chen C.J."/>
            <person name="Elias M."/>
            <person name="Gendler K."/>
            <person name="Hauser C."/>
            <person name="Lamb M.R."/>
            <person name="Ledford H."/>
            <person name="Long J.C."/>
            <person name="Minagawa J."/>
            <person name="Page M.D."/>
            <person name="Pan J."/>
            <person name="Pootakham W."/>
            <person name="Roje S."/>
            <person name="Rose A."/>
            <person name="Stahlberg E."/>
            <person name="Terauchi A.M."/>
            <person name="Yang P."/>
            <person name="Ball S."/>
            <person name="Bowler C."/>
            <person name="Dieckmann C.L."/>
            <person name="Gladyshev V.N."/>
            <person name="Green P."/>
            <person name="Jorgensen R."/>
            <person name="Mayfield S."/>
            <person name="Mueller-Roeber B."/>
            <person name="Rajamani S."/>
            <person name="Sayre R.T."/>
            <person name="Brokstein P."/>
            <person name="Dubchak I."/>
            <person name="Goodstein D."/>
            <person name="Hornick L."/>
            <person name="Huang Y.W."/>
            <person name="Jhaveri J."/>
            <person name="Luo Y."/>
            <person name="Martinez D."/>
            <person name="Ngau W.C."/>
            <person name="Otillar B."/>
            <person name="Poliakov A."/>
            <person name="Porter A."/>
            <person name="Szajkowski L."/>
            <person name="Werner G."/>
            <person name="Zhou K."/>
            <person name="Grigoriev I.V."/>
            <person name="Rokhsar D.S."/>
            <person name="Grossman A.R."/>
        </authorList>
    </citation>
    <scope>NUCLEOTIDE SEQUENCE [LARGE SCALE GENOMIC DNA]</scope>
    <source>
        <strain evidence="4">CC-503</strain>
    </source>
</reference>
<evidence type="ECO:0000256" key="1">
    <source>
        <dbReference type="SAM" id="MobiDB-lite"/>
    </source>
</evidence>
<dbReference type="GO" id="GO:0005524">
    <property type="term" value="F:ATP binding"/>
    <property type="evidence" value="ECO:0007669"/>
    <property type="project" value="InterPro"/>
</dbReference>
<protein>
    <recommendedName>
        <fullName evidence="2">Protein kinase domain-containing protein</fullName>
    </recommendedName>
</protein>
<dbReference type="InterPro" id="IPR011009">
    <property type="entry name" value="Kinase-like_dom_sf"/>
</dbReference>
<dbReference type="PaxDb" id="3055-EDP01632"/>
<organism evidence="3 4">
    <name type="scientific">Chlamydomonas reinhardtii</name>
    <name type="common">Chlamydomonas smithii</name>
    <dbReference type="NCBI Taxonomy" id="3055"/>
    <lineage>
        <taxon>Eukaryota</taxon>
        <taxon>Viridiplantae</taxon>
        <taxon>Chlorophyta</taxon>
        <taxon>core chlorophytes</taxon>
        <taxon>Chlorophyceae</taxon>
        <taxon>CS clade</taxon>
        <taxon>Chlamydomonadales</taxon>
        <taxon>Chlamydomonadaceae</taxon>
        <taxon>Chlamydomonas</taxon>
    </lineage>
</organism>
<dbReference type="OrthoDB" id="1405469at2759"/>
<dbReference type="ExpressionAtlas" id="A0A2K3DQ77">
    <property type="expression patterns" value="baseline"/>
</dbReference>
<dbReference type="InterPro" id="IPR051681">
    <property type="entry name" value="Ser/Thr_Kinases-Pseudokinases"/>
</dbReference>
<feature type="domain" description="Protein kinase" evidence="2">
    <location>
        <begin position="602"/>
        <end position="963"/>
    </location>
</feature>
<dbReference type="RefSeq" id="XP_001695374.2">
    <property type="nucleotide sequence ID" value="XM_001695322.2"/>
</dbReference>
<feature type="region of interest" description="Disordered" evidence="1">
    <location>
        <begin position="970"/>
        <end position="1019"/>
    </location>
</feature>
<feature type="compositionally biased region" description="Basic residues" evidence="1">
    <location>
        <begin position="1311"/>
        <end position="1326"/>
    </location>
</feature>
<feature type="compositionally biased region" description="Low complexity" evidence="1">
    <location>
        <begin position="972"/>
        <end position="985"/>
    </location>
</feature>
<evidence type="ECO:0000313" key="4">
    <source>
        <dbReference type="Proteomes" id="UP000006906"/>
    </source>
</evidence>
<proteinExistence type="predicted"/>
<accession>A0A2K3DQ77</accession>
<feature type="region of interest" description="Disordered" evidence="1">
    <location>
        <begin position="1034"/>
        <end position="1057"/>
    </location>
</feature>
<name>A0A2K3DQ77_CHLRE</name>
<feature type="region of interest" description="Disordered" evidence="1">
    <location>
        <begin position="1286"/>
        <end position="1375"/>
    </location>
</feature>
<gene>
    <name evidence="3" type="ORF">CHLRE_06g287700v5</name>
</gene>
<dbReference type="InterPro" id="IPR008271">
    <property type="entry name" value="Ser/Thr_kinase_AS"/>
</dbReference>
<evidence type="ECO:0000259" key="2">
    <source>
        <dbReference type="PROSITE" id="PS50011"/>
    </source>
</evidence>
<dbReference type="PROSITE" id="PS00108">
    <property type="entry name" value="PROTEIN_KINASE_ST"/>
    <property type="match status" value="1"/>
</dbReference>